<organism evidence="3 4">
    <name type="scientific">Stenotrophomonas rhizophila</name>
    <dbReference type="NCBI Taxonomy" id="216778"/>
    <lineage>
        <taxon>Bacteria</taxon>
        <taxon>Pseudomonadati</taxon>
        <taxon>Pseudomonadota</taxon>
        <taxon>Gammaproteobacteria</taxon>
        <taxon>Lysobacterales</taxon>
        <taxon>Lysobacteraceae</taxon>
        <taxon>Stenotrophomonas</taxon>
    </lineage>
</organism>
<dbReference type="PROSITE" id="PS51257">
    <property type="entry name" value="PROKAR_LIPOPROTEIN"/>
    <property type="match status" value="1"/>
</dbReference>
<keyword evidence="1" id="KW-0732">Signal</keyword>
<feature type="signal peptide" evidence="1">
    <location>
        <begin position="1"/>
        <end position="21"/>
    </location>
</feature>
<sequence>MTSLYRYPLAAIMLAGTLSLAACVSTPGPEIKGPGLCKADALGWAVGQPADEANMRKLLVQSGAGLINPIGPATITTRDLRQDRLRVFIDKDNVITAVRCE</sequence>
<evidence type="ECO:0000313" key="4">
    <source>
        <dbReference type="Proteomes" id="UP000274786"/>
    </source>
</evidence>
<accession>A0A498CE05</accession>
<dbReference type="AlphaFoldDB" id="A0A498CE05"/>
<dbReference type="Proteomes" id="UP000449004">
    <property type="component" value="Unassembled WGS sequence"/>
</dbReference>
<dbReference type="Gene3D" id="3.30.10.10">
    <property type="entry name" value="Trypsin Inhibitor V, subunit A"/>
    <property type="match status" value="1"/>
</dbReference>
<dbReference type="RefSeq" id="WP_121037027.1">
    <property type="nucleotide sequence ID" value="NZ_RCDC01000004.1"/>
</dbReference>
<reference evidence="3 4" key="1">
    <citation type="submission" date="2018-10" db="EMBL/GenBank/DDBJ databases">
        <title>Comparative analysis of microorganisms from saline springs in Andes Mountain Range, Colombia.</title>
        <authorList>
            <person name="Rubin E."/>
        </authorList>
    </citation>
    <scope>NUCLEOTIDE SEQUENCE [LARGE SCALE GENOMIC DNA]</scope>
    <source>
        <strain evidence="3 4">USBA GBX 843</strain>
    </source>
</reference>
<protein>
    <submittedName>
        <fullName evidence="3">Peptidase inhibitor I78 family protein</fullName>
    </submittedName>
</protein>
<evidence type="ECO:0000256" key="1">
    <source>
        <dbReference type="SAM" id="SignalP"/>
    </source>
</evidence>
<evidence type="ECO:0000313" key="5">
    <source>
        <dbReference type="Proteomes" id="UP000449004"/>
    </source>
</evidence>
<evidence type="ECO:0000313" key="3">
    <source>
        <dbReference type="EMBL" id="RLK56139.1"/>
    </source>
</evidence>
<dbReference type="OrthoDB" id="5975800at2"/>
<feature type="chain" id="PRO_5036117526" evidence="1">
    <location>
        <begin position="22"/>
        <end position="101"/>
    </location>
</feature>
<name>A0A498CE05_9GAMM</name>
<dbReference type="Proteomes" id="UP000274786">
    <property type="component" value="Unassembled WGS sequence"/>
</dbReference>
<comment type="caution">
    <text evidence="3">The sequence shown here is derived from an EMBL/GenBank/DDBJ whole genome shotgun (WGS) entry which is preliminary data.</text>
</comment>
<dbReference type="EMBL" id="WELC01000003">
    <property type="protein sequence ID" value="KAB7632344.1"/>
    <property type="molecule type" value="Genomic_DNA"/>
</dbReference>
<gene>
    <name evidence="3" type="ORF">BCL79_0513</name>
    <name evidence="2" type="ORF">F9K92_03805</name>
</gene>
<evidence type="ECO:0000313" key="2">
    <source>
        <dbReference type="EMBL" id="KAB7632344.1"/>
    </source>
</evidence>
<dbReference type="EMBL" id="RCDC01000004">
    <property type="protein sequence ID" value="RLK56139.1"/>
    <property type="molecule type" value="Genomic_DNA"/>
</dbReference>
<proteinExistence type="predicted"/>
<reference evidence="2 5" key="2">
    <citation type="submission" date="2019-10" db="EMBL/GenBank/DDBJ databases">
        <title>Halotolerant bacteria associated to Saharan-endemic halophytes Stipa tenacissima L. and Atriplex halimus L mitigate salt stress and promote growth of tomato plants.</title>
        <authorList>
            <person name="Dif G."/>
        </authorList>
    </citation>
    <scope>NUCLEOTIDE SEQUENCE [LARGE SCALE GENOMIC DNA]</scope>
    <source>
        <strain evidence="2 5">IS26</strain>
    </source>
</reference>